<dbReference type="CDD" id="cd21120">
    <property type="entry name" value="SPASM_anSME"/>
    <property type="match status" value="1"/>
</dbReference>
<dbReference type="InterPro" id="IPR034491">
    <property type="entry name" value="Anaerob_Ser_sulfatase-maturase"/>
</dbReference>
<dbReference type="Pfam" id="PF13186">
    <property type="entry name" value="SPASM"/>
    <property type="match status" value="1"/>
</dbReference>
<protein>
    <submittedName>
        <fullName evidence="9">GALNS arylsulfatase regulator</fullName>
    </submittedName>
</protein>
<evidence type="ECO:0000256" key="7">
    <source>
        <dbReference type="ARBA" id="ARBA00023601"/>
    </source>
</evidence>
<organism evidence="9 10">
    <name type="scientific">Vibrio ishigakensis</name>
    <dbReference type="NCBI Taxonomy" id="1481914"/>
    <lineage>
        <taxon>Bacteria</taxon>
        <taxon>Pseudomonadati</taxon>
        <taxon>Pseudomonadota</taxon>
        <taxon>Gammaproteobacteria</taxon>
        <taxon>Vibrionales</taxon>
        <taxon>Vibrionaceae</taxon>
        <taxon>Vibrio</taxon>
    </lineage>
</organism>
<dbReference type="Pfam" id="PF04055">
    <property type="entry name" value="Radical_SAM"/>
    <property type="match status" value="1"/>
</dbReference>
<dbReference type="SFLD" id="SFLDG01072">
    <property type="entry name" value="dehydrogenase_like"/>
    <property type="match status" value="1"/>
</dbReference>
<sequence length="383" mass="44063">MQQKPFHMMAKPVSHLCNLKCDYCFYLEKEAYYPDQDKMSMDALENYVKNYIQGSKQAHVDFAWQGGEPTLAGLDFYKAAVKFQQRYANGKTITNSFQTNGIAINKQWASFFAEHNFLIGISVDGDATIHDKYRISTNGKPTFERVRHVIGLLKEHGVQFNTLTVVNDANWNKGKQVYQTLKELGSMHMQFIPVVEQDHVHDERFEPQATEKVTPFSVPRAGYGTFISDVFDEWVRHDLGRIYVQSFEMLLAQKLGYPSGLCIFSKTCGDNLIIEANEDVYSCDHFVYPENKIGNIQDTPLDVLATSDKQVAFGNHKYETLTEKCKQCPYLERCYGGCPKQRIVKTDDEFLHNYLCESYQHIFRHTDPIMDNMAKQITANNRA</sequence>
<evidence type="ECO:0000259" key="8">
    <source>
        <dbReference type="PROSITE" id="PS51918"/>
    </source>
</evidence>
<dbReference type="InterPro" id="IPR007197">
    <property type="entry name" value="rSAM"/>
</dbReference>
<feature type="domain" description="Radical SAM core" evidence="8">
    <location>
        <begin position="3"/>
        <end position="236"/>
    </location>
</feature>
<accession>A0A0B8P327</accession>
<dbReference type="AlphaFoldDB" id="A0A0B8P327"/>
<keyword evidence="4" id="KW-0479">Metal-binding</keyword>
<comment type="caution">
    <text evidence="9">The sequence shown here is derived from an EMBL/GenBank/DDBJ whole genome shotgun (WGS) entry which is preliminary data.</text>
</comment>
<dbReference type="SFLD" id="SFLDF00285">
    <property type="entry name" value="anaerobic_Ser-type_sulfatase-m"/>
    <property type="match status" value="1"/>
</dbReference>
<dbReference type="EMBL" id="BBSA01000002">
    <property type="protein sequence ID" value="GAM60641.1"/>
    <property type="molecule type" value="Genomic_DNA"/>
</dbReference>
<evidence type="ECO:0000256" key="6">
    <source>
        <dbReference type="ARBA" id="ARBA00023014"/>
    </source>
</evidence>
<reference evidence="9 10" key="2">
    <citation type="submission" date="2015-01" db="EMBL/GenBank/DDBJ databases">
        <authorList>
            <consortium name="NBRP consortium"/>
            <person name="Sawabe T."/>
            <person name="Meirelles P."/>
            <person name="Feng G."/>
            <person name="Sayaka M."/>
            <person name="Hattori M."/>
            <person name="Ohkuma M."/>
        </authorList>
    </citation>
    <scope>NUCLEOTIDE SEQUENCE [LARGE SCALE GENOMIC DNA]</scope>
    <source>
        <strain evidence="9 10">JCM19232</strain>
    </source>
</reference>
<dbReference type="Gene3D" id="3.20.20.70">
    <property type="entry name" value="Aldolase class I"/>
    <property type="match status" value="1"/>
</dbReference>
<dbReference type="InterPro" id="IPR023867">
    <property type="entry name" value="Sulphatase_maturase_rSAM"/>
</dbReference>
<evidence type="ECO:0000256" key="4">
    <source>
        <dbReference type="ARBA" id="ARBA00022723"/>
    </source>
</evidence>
<name>A0A0B8P327_9VIBR</name>
<keyword evidence="2" id="KW-0004">4Fe-4S</keyword>
<dbReference type="NCBIfam" id="TIGR03942">
    <property type="entry name" value="sulfatase_rSAM"/>
    <property type="match status" value="1"/>
</dbReference>
<evidence type="ECO:0000256" key="1">
    <source>
        <dbReference type="ARBA" id="ARBA00001966"/>
    </source>
</evidence>
<dbReference type="SFLD" id="SFLDG01384">
    <property type="entry name" value="thioether_bond_formation_requi"/>
    <property type="match status" value="1"/>
</dbReference>
<dbReference type="GO" id="GO:0046872">
    <property type="term" value="F:metal ion binding"/>
    <property type="evidence" value="ECO:0007669"/>
    <property type="project" value="UniProtKB-KW"/>
</dbReference>
<dbReference type="PANTHER" id="PTHR43273">
    <property type="entry name" value="ANAEROBIC SULFATASE-MATURATING ENZYME HOMOLOG ASLB-RELATED"/>
    <property type="match status" value="1"/>
</dbReference>
<comment type="similarity">
    <text evidence="7">Belongs to the radical SAM superfamily. Anaerobic sulfatase-maturating enzyme family.</text>
</comment>
<gene>
    <name evidence="9" type="ORF">JCM19232_3583</name>
</gene>
<evidence type="ECO:0000313" key="10">
    <source>
        <dbReference type="Proteomes" id="UP000031670"/>
    </source>
</evidence>
<evidence type="ECO:0000256" key="2">
    <source>
        <dbReference type="ARBA" id="ARBA00022485"/>
    </source>
</evidence>
<dbReference type="Proteomes" id="UP000031670">
    <property type="component" value="Unassembled WGS sequence"/>
</dbReference>
<dbReference type="InterPro" id="IPR013785">
    <property type="entry name" value="Aldolase_TIM"/>
</dbReference>
<dbReference type="InterPro" id="IPR058240">
    <property type="entry name" value="rSAM_sf"/>
</dbReference>
<comment type="cofactor">
    <cofactor evidence="1">
        <name>[4Fe-4S] cluster</name>
        <dbReference type="ChEBI" id="CHEBI:49883"/>
    </cofactor>
</comment>
<keyword evidence="3" id="KW-0949">S-adenosyl-L-methionine</keyword>
<evidence type="ECO:0000256" key="5">
    <source>
        <dbReference type="ARBA" id="ARBA00023004"/>
    </source>
</evidence>
<proteinExistence type="inferred from homology"/>
<dbReference type="SFLD" id="SFLDS00029">
    <property type="entry name" value="Radical_SAM"/>
    <property type="match status" value="1"/>
</dbReference>
<dbReference type="CDD" id="cd01335">
    <property type="entry name" value="Radical_SAM"/>
    <property type="match status" value="1"/>
</dbReference>
<dbReference type="PANTHER" id="PTHR43273:SF3">
    <property type="entry name" value="ANAEROBIC SULFATASE-MATURATING ENZYME HOMOLOG ASLB-RELATED"/>
    <property type="match status" value="1"/>
</dbReference>
<dbReference type="NCBIfam" id="TIGR04085">
    <property type="entry name" value="rSAM_more_4Fe4S"/>
    <property type="match status" value="1"/>
</dbReference>
<keyword evidence="6" id="KW-0411">Iron-sulfur</keyword>
<dbReference type="InterPro" id="IPR023885">
    <property type="entry name" value="4Fe4S-binding_SPASM_dom"/>
</dbReference>
<dbReference type="GO" id="GO:0016491">
    <property type="term" value="F:oxidoreductase activity"/>
    <property type="evidence" value="ECO:0007669"/>
    <property type="project" value="InterPro"/>
</dbReference>
<dbReference type="InterPro" id="IPR047207">
    <property type="entry name" value="SPASM_anSME"/>
</dbReference>
<dbReference type="GO" id="GO:0051539">
    <property type="term" value="F:4 iron, 4 sulfur cluster binding"/>
    <property type="evidence" value="ECO:0007669"/>
    <property type="project" value="UniProtKB-KW"/>
</dbReference>
<dbReference type="SFLD" id="SFLDG01067">
    <property type="entry name" value="SPASM/twitch_domain_containing"/>
    <property type="match status" value="1"/>
</dbReference>
<dbReference type="PROSITE" id="PS51918">
    <property type="entry name" value="RADICAL_SAM"/>
    <property type="match status" value="1"/>
</dbReference>
<keyword evidence="5" id="KW-0408">Iron</keyword>
<dbReference type="SUPFAM" id="SSF102114">
    <property type="entry name" value="Radical SAM enzymes"/>
    <property type="match status" value="1"/>
</dbReference>
<evidence type="ECO:0000256" key="3">
    <source>
        <dbReference type="ARBA" id="ARBA00022691"/>
    </source>
</evidence>
<evidence type="ECO:0000313" key="9">
    <source>
        <dbReference type="EMBL" id="GAM60641.1"/>
    </source>
</evidence>
<reference evidence="9 10" key="1">
    <citation type="submission" date="2015-01" db="EMBL/GenBank/DDBJ databases">
        <title>Vibrio sp. C5 JCM 19232 whole genome shotgun sequence.</title>
        <authorList>
            <person name="Sawabe T."/>
            <person name="Meirelles P."/>
            <person name="Feng G."/>
            <person name="Sayaka M."/>
            <person name="Hattori M."/>
            <person name="Ohkuma M."/>
        </authorList>
    </citation>
    <scope>NUCLEOTIDE SEQUENCE [LARGE SCALE GENOMIC DNA]</scope>
    <source>
        <strain evidence="9 10">JCM19232</strain>
    </source>
</reference>
<dbReference type="SFLD" id="SFLDG01386">
    <property type="entry name" value="main_SPASM_domain-containing"/>
    <property type="match status" value="1"/>
</dbReference>